<dbReference type="EMBL" id="RQXT01000029">
    <property type="protein sequence ID" value="RRH96922.1"/>
    <property type="molecule type" value="Genomic_DNA"/>
</dbReference>
<gene>
    <name evidence="1" type="ORF">EH240_21800</name>
</gene>
<comment type="caution">
    <text evidence="1">The sequence shown here is derived from an EMBL/GenBank/DDBJ whole genome shotgun (WGS) entry which is preliminary data.</text>
</comment>
<organism evidence="1 2">
    <name type="scientific">Mesorhizobium tamadayense</name>
    <dbReference type="NCBI Taxonomy" id="425306"/>
    <lineage>
        <taxon>Bacteria</taxon>
        <taxon>Pseudomonadati</taxon>
        <taxon>Pseudomonadota</taxon>
        <taxon>Alphaproteobacteria</taxon>
        <taxon>Hyphomicrobiales</taxon>
        <taxon>Phyllobacteriaceae</taxon>
        <taxon>Mesorhizobium</taxon>
    </lineage>
</organism>
<sequence>MNDVASQITASLAIDLDARTPGRRAIAGFLVQILRSVHLGLETSIALSPVDGSAQMILHLEPTSGGDHRLLRGPRDIVEQVKMRTGRGKWSSSEVASKVFPDLLRAVHVATDQTFRFVTNNGAGLATLQGYIASRGRATGKPHRWGSERLTTAEFEQRLARFAGLDQVTAELRHLLDRLEIRVFDPAAAQDEIDKVLTPLIEPGEHVSDKRHQLIGQLMMLATNGAKLSSADLLALVSPRAHRLLAHIQSLPTLLGHHLQEDARLIGYAGELQVRRALPDVVADLAVLSGESGQGKTWSLAQLAFEQIDRGELAILMRAPATIEEVLDFIRGRIWQPAHLDRAAIAVMAKSLRGALRRADGTWLTLYVDDVQDRAFAERLARARWHEHGVRIVISAQPRITEAIRSVRQDLQIIEIGNFRSAELRRFLTVHGRATALETMPDDVFELLLKPVHASIFVQLPKRDAWAGVSEYQLFNAYWDYASLDAREQFDHPSDRYCLRSLAGQLLTGQSHYPWRIGELRAAGLDDPAILRLEQVGLLRRVVADRVAFAADRMLNWAAAEFLVDTILQDGLAPTEAEARFASIDVLRTKSGEAIGTRLSYVYFDALWLLAGLSEPEFVAMLVREHVARTPPEVHAEDQWTNGFGSLGPRILPALEYLAAHELDGHGISEILRDLPFALAAIAVADARPVEDLIERQITSGVEHRVDIGLRAASVVPAPRALDSIWGEHLARTATYDQAATTSDVEARSLAIIRRELSSDALSIAVAVAPGWLDKKLAAETDVTAIDQLLWRLKDEKSVDGDTASAIWNRHRDRLVALVPSSSAALIEAIGHFRETSLSTVLDAAATDTQEWMPERILRSRARLAPGDAMRQLAEGSDLYGWKASNWWFDLLAAADPKGLANAIRMRASRSDDPPTELIFYYRNRPEAMNAETLDEVLDAFTERLRVFNGTGDPNREEGRLHHPLDFLPRLCEPWQFDRLRSRAGTALEAELLTFAARRRGRIDMTRDITGGHCERILAMIAGVGFDDLVVAELARPSTFGRQDGYVAARWSEAHAVVRSLSEAPGDPDAQSVGQVLHMEALAVHGCDSHIESMIRSGSPIYLNAAEMRSSNGRDTSALRLRIMGLLTTGDAQSLDTAAALTSFLRAAENASRLVATFLEPGTSRQIRLRILASFRALGFYTPGLLPLAREMIAGQIHQEAHLVATYLGEHGDEDARRAVIDWLSEQDIGSSSWSRQGYLRPLIDHPEGRAAVVSFLRRSRTNGHMIVDGGLLRLLAEAGDSRARDELLRAAYRHSGFDRGNAIAAIRYLRNEDPEEAYFAAQRLLTRHKVPAAADLMLEIDPDRAGPELLNRYPDAKPSLRLQLERRLRVHLGGDRLAALLAPLASSQRSKDQVLAAQVAAVIPSAVMVPWLDQLAAETLPAVSDAARVALRQRRLETAALLHRGRLLDSPKPIQWARLVKIMEIVDPYYLWARNDPVSLKDVFEALPYEFVVEARQLRSRLLKDRENAASRADKDR</sequence>
<keyword evidence="2" id="KW-1185">Reference proteome</keyword>
<reference evidence="1 2" key="1">
    <citation type="submission" date="2018-11" db="EMBL/GenBank/DDBJ databases">
        <title>the genome of Mesorhizobium tamadayense DSM 28320.</title>
        <authorList>
            <person name="Gao J."/>
        </authorList>
    </citation>
    <scope>NUCLEOTIDE SEQUENCE [LARGE SCALE GENOMIC DNA]</scope>
    <source>
        <strain evidence="1 2">DSM 28320</strain>
    </source>
</reference>
<protein>
    <submittedName>
        <fullName evidence="1">Uncharacterized protein</fullName>
    </submittedName>
</protein>
<dbReference type="OrthoDB" id="219303at2"/>
<evidence type="ECO:0000313" key="2">
    <source>
        <dbReference type="Proteomes" id="UP000273786"/>
    </source>
</evidence>
<dbReference type="Proteomes" id="UP000273786">
    <property type="component" value="Unassembled WGS sequence"/>
</dbReference>
<dbReference type="RefSeq" id="WP_125002463.1">
    <property type="nucleotide sequence ID" value="NZ_RQXT01000029.1"/>
</dbReference>
<proteinExistence type="predicted"/>
<evidence type="ECO:0000313" key="1">
    <source>
        <dbReference type="EMBL" id="RRH96922.1"/>
    </source>
</evidence>
<name>A0A3P3FFL4_9HYPH</name>
<accession>A0A3P3FFL4</accession>